<dbReference type="PANTHER" id="PTHR21621:SF0">
    <property type="entry name" value="BETA-CITRYLGLUTAMATE SYNTHASE B-RELATED"/>
    <property type="match status" value="1"/>
</dbReference>
<dbReference type="GO" id="GO:0009432">
    <property type="term" value="P:SOS response"/>
    <property type="evidence" value="ECO:0007669"/>
    <property type="project" value="TreeGrafter"/>
</dbReference>
<dbReference type="GO" id="GO:0005524">
    <property type="term" value="F:ATP binding"/>
    <property type="evidence" value="ECO:0007669"/>
    <property type="project" value="UniProtKB-UniRule"/>
</dbReference>
<sequence length="329" mass="39076">MRRDKILILTNSQDNHHANIVIKKIRRKGAKVFRFNVDEMIQGKIRMQVNVKGNKYDCVIKNKKQVLNLREVKSVWNRRPFEHWNFKIRDLDQKRYAEQELKTFLNDIWLTLGPEVFWMNMPENQERAMKKIFQLKLAKELQMRIPETLVTNNPDDVIKFYNKHKNGIIYKPMHIGLIADEKKAYVIQTNLIKKPHLKKLKLITQSPSLFQEHISKKYEMRITVVGKRIFPVKIHSQEFAETKVDFRDLKKILSLKYEPTTIPVDVKRFCFQIIKKLGLVFGAFDFAVTEEDKYVFFEVNPHGQWYWLEEATGVLMSDAIADILINEGR</sequence>
<dbReference type="GO" id="GO:0005737">
    <property type="term" value="C:cytoplasm"/>
    <property type="evidence" value="ECO:0007669"/>
    <property type="project" value="TreeGrafter"/>
</dbReference>
<dbReference type="SUPFAM" id="SSF56059">
    <property type="entry name" value="Glutathione synthetase ATP-binding domain-like"/>
    <property type="match status" value="1"/>
</dbReference>
<reference evidence="3 4" key="1">
    <citation type="journal article" date="2016" name="Nat. Commun.">
        <title>Thousands of microbial genomes shed light on interconnected biogeochemical processes in an aquifer system.</title>
        <authorList>
            <person name="Anantharaman K."/>
            <person name="Brown C.T."/>
            <person name="Hug L.A."/>
            <person name="Sharon I."/>
            <person name="Castelle C.J."/>
            <person name="Probst A.J."/>
            <person name="Thomas B.C."/>
            <person name="Singh A."/>
            <person name="Wilkins M.J."/>
            <person name="Karaoz U."/>
            <person name="Brodie E.L."/>
            <person name="Williams K.H."/>
            <person name="Hubbard S.S."/>
            <person name="Banfield J.F."/>
        </authorList>
    </citation>
    <scope>NUCLEOTIDE SEQUENCE [LARGE SCALE GENOMIC DNA]</scope>
</reference>
<keyword evidence="1" id="KW-0067">ATP-binding</keyword>
<dbReference type="PROSITE" id="PS50975">
    <property type="entry name" value="ATP_GRASP"/>
    <property type="match status" value="1"/>
</dbReference>
<evidence type="ECO:0000313" key="3">
    <source>
        <dbReference type="EMBL" id="OHA96093.1"/>
    </source>
</evidence>
<dbReference type="Pfam" id="PF21068">
    <property type="entry name" value="ATPgraspMvdD"/>
    <property type="match status" value="1"/>
</dbReference>
<dbReference type="Gene3D" id="3.30.470.20">
    <property type="entry name" value="ATP-grasp fold, B domain"/>
    <property type="match status" value="1"/>
</dbReference>
<dbReference type="Proteomes" id="UP000178175">
    <property type="component" value="Unassembled WGS sequence"/>
</dbReference>
<name>A0A1G2TFT2_9BACT</name>
<accession>A0A1G2TFT2</accession>
<comment type="caution">
    <text evidence="3">The sequence shown here is derived from an EMBL/GenBank/DDBJ whole genome shotgun (WGS) entry which is preliminary data.</text>
</comment>
<evidence type="ECO:0000259" key="2">
    <source>
        <dbReference type="PROSITE" id="PS50975"/>
    </source>
</evidence>
<proteinExistence type="predicted"/>
<dbReference type="EMBL" id="MHVR01000011">
    <property type="protein sequence ID" value="OHA96093.1"/>
    <property type="molecule type" value="Genomic_DNA"/>
</dbReference>
<dbReference type="InterPro" id="IPR048936">
    <property type="entry name" value="MvdD-like_ATPgrasp"/>
</dbReference>
<dbReference type="GO" id="GO:0046872">
    <property type="term" value="F:metal ion binding"/>
    <property type="evidence" value="ECO:0007669"/>
    <property type="project" value="InterPro"/>
</dbReference>
<organism evidence="3 4">
    <name type="scientific">Candidatus Zambryskibacteria bacterium RIFCSPHIGHO2_02_FULL_43_14</name>
    <dbReference type="NCBI Taxonomy" id="1802748"/>
    <lineage>
        <taxon>Bacteria</taxon>
        <taxon>Candidatus Zambryskiibacteriota</taxon>
    </lineage>
</organism>
<gene>
    <name evidence="3" type="ORF">A3C70_02645</name>
</gene>
<dbReference type="InterPro" id="IPR011761">
    <property type="entry name" value="ATP-grasp"/>
</dbReference>
<feature type="domain" description="ATP-grasp" evidence="2">
    <location>
        <begin position="135"/>
        <end position="325"/>
    </location>
</feature>
<protein>
    <recommendedName>
        <fullName evidence="2">ATP-grasp domain-containing protein</fullName>
    </recommendedName>
</protein>
<dbReference type="GO" id="GO:0018169">
    <property type="term" value="F:ribosomal S6-glutamic acid ligase activity"/>
    <property type="evidence" value="ECO:0007669"/>
    <property type="project" value="TreeGrafter"/>
</dbReference>
<dbReference type="AlphaFoldDB" id="A0A1G2TFT2"/>
<dbReference type="PANTHER" id="PTHR21621">
    <property type="entry name" value="RIBOSOMAL PROTEIN S6 MODIFICATION PROTEIN"/>
    <property type="match status" value="1"/>
</dbReference>
<evidence type="ECO:0000256" key="1">
    <source>
        <dbReference type="PROSITE-ProRule" id="PRU00409"/>
    </source>
</evidence>
<evidence type="ECO:0000313" key="4">
    <source>
        <dbReference type="Proteomes" id="UP000178175"/>
    </source>
</evidence>
<keyword evidence="1" id="KW-0547">Nucleotide-binding</keyword>